<dbReference type="SUPFAM" id="SSF53756">
    <property type="entry name" value="UDP-Glycosyltransferase/glycogen phosphorylase"/>
    <property type="match status" value="1"/>
</dbReference>
<accession>A0ABY6P4A2</accession>
<sequence>MRVVTVPGTHAYVDAVRPVDVVRVDAPVVSPDPWAPSELWDPAVLTALADGIDVVHVHFGFDHLEPAQLRAWTVQLAALGVPLVLTVHDLRNPHHLDRHRHDAHLDVLVPAATEVLTLTPGAAAEIAERWGVRATVVPHPAVTTAVDGVQTVPGLVGIHLKSLRRNVVQPARVVRAVLDGVRSGGGSLRVDVHTDVVERPELALVRALATAGELELEVHGRLDDHELAASLQRLHVCVLPHRFGTHSGWLEACRDVGTAVVAPSCGFYAEQWVDVRTAVHDEVHGLQEGSLSRAVAEALASSPPPAADPAWRAEQLDAVRRAHAEVYARCAP</sequence>
<protein>
    <submittedName>
        <fullName evidence="4">Glycosyltransferase family 1 protein</fullName>
    </submittedName>
</protein>
<reference evidence="4" key="1">
    <citation type="submission" date="2022-10" db="EMBL/GenBank/DDBJ databases">
        <title>Rhodococcus sp.75.</title>
        <authorList>
            <person name="Sun M."/>
        </authorList>
    </citation>
    <scope>NUCLEOTIDE SEQUENCE</scope>
    <source>
        <strain evidence="4">75</strain>
    </source>
</reference>
<organism evidence="4 5">
    <name type="scientific">Rhodococcus antarcticus</name>
    <dbReference type="NCBI Taxonomy" id="2987751"/>
    <lineage>
        <taxon>Bacteria</taxon>
        <taxon>Bacillati</taxon>
        <taxon>Actinomycetota</taxon>
        <taxon>Actinomycetes</taxon>
        <taxon>Mycobacteriales</taxon>
        <taxon>Nocardiaceae</taxon>
        <taxon>Rhodococcus</taxon>
    </lineage>
</organism>
<evidence type="ECO:0000313" key="5">
    <source>
        <dbReference type="Proteomes" id="UP001164965"/>
    </source>
</evidence>
<dbReference type="Gene3D" id="3.40.50.2000">
    <property type="entry name" value="Glycogen Phosphorylase B"/>
    <property type="match status" value="1"/>
</dbReference>
<name>A0ABY6P4A2_9NOCA</name>
<dbReference type="RefSeq" id="WP_265384462.1">
    <property type="nucleotide sequence ID" value="NZ_CP110615.1"/>
</dbReference>
<dbReference type="EMBL" id="CP110615">
    <property type="protein sequence ID" value="UZJ26358.1"/>
    <property type="molecule type" value="Genomic_DNA"/>
</dbReference>
<dbReference type="Pfam" id="PF13439">
    <property type="entry name" value="Glyco_transf_4"/>
    <property type="match status" value="1"/>
</dbReference>
<evidence type="ECO:0000259" key="3">
    <source>
        <dbReference type="Pfam" id="PF13439"/>
    </source>
</evidence>
<keyword evidence="1" id="KW-0328">Glycosyltransferase</keyword>
<keyword evidence="5" id="KW-1185">Reference proteome</keyword>
<evidence type="ECO:0000256" key="1">
    <source>
        <dbReference type="ARBA" id="ARBA00022676"/>
    </source>
</evidence>
<evidence type="ECO:0000313" key="4">
    <source>
        <dbReference type="EMBL" id="UZJ26358.1"/>
    </source>
</evidence>
<dbReference type="InterPro" id="IPR028098">
    <property type="entry name" value="Glyco_trans_4-like_N"/>
</dbReference>
<keyword evidence="2" id="KW-0808">Transferase</keyword>
<feature type="domain" description="Glycosyltransferase subfamily 4-like N-terminal" evidence="3">
    <location>
        <begin position="12"/>
        <end position="140"/>
    </location>
</feature>
<evidence type="ECO:0000256" key="2">
    <source>
        <dbReference type="ARBA" id="ARBA00022679"/>
    </source>
</evidence>
<gene>
    <name evidence="4" type="ORF">RHODO2019_08145</name>
</gene>
<dbReference type="Proteomes" id="UP001164965">
    <property type="component" value="Chromosome"/>
</dbReference>
<proteinExistence type="predicted"/>